<protein>
    <submittedName>
        <fullName evidence="2">Cell wall assembly regulator SMI1</fullName>
    </submittedName>
</protein>
<dbReference type="Proteomes" id="UP000240572">
    <property type="component" value="Unassembled WGS sequence"/>
</dbReference>
<dbReference type="OrthoDB" id="6989522at2"/>
<proteinExistence type="predicted"/>
<organism evidence="2 3">
    <name type="scientific">Taibaiella chishuiensis</name>
    <dbReference type="NCBI Taxonomy" id="1434707"/>
    <lineage>
        <taxon>Bacteria</taxon>
        <taxon>Pseudomonadati</taxon>
        <taxon>Bacteroidota</taxon>
        <taxon>Chitinophagia</taxon>
        <taxon>Chitinophagales</taxon>
        <taxon>Chitinophagaceae</taxon>
        <taxon>Taibaiella</taxon>
    </lineage>
</organism>
<dbReference type="AlphaFoldDB" id="A0A2P8CX28"/>
<dbReference type="SMART" id="SM00860">
    <property type="entry name" value="SMI1_KNR4"/>
    <property type="match status" value="1"/>
</dbReference>
<evidence type="ECO:0000313" key="2">
    <source>
        <dbReference type="EMBL" id="PSK89533.1"/>
    </source>
</evidence>
<dbReference type="PANTHER" id="PTHR47432:SF1">
    <property type="entry name" value="CELL WALL ASSEMBLY REGULATOR SMI1"/>
    <property type="match status" value="1"/>
</dbReference>
<evidence type="ECO:0000313" key="3">
    <source>
        <dbReference type="Proteomes" id="UP000240572"/>
    </source>
</evidence>
<dbReference type="InterPro" id="IPR018958">
    <property type="entry name" value="Knr4/Smi1-like_dom"/>
</dbReference>
<name>A0A2P8CX28_9BACT</name>
<feature type="domain" description="Knr4/Smi1-like" evidence="1">
    <location>
        <begin position="26"/>
        <end position="152"/>
    </location>
</feature>
<comment type="caution">
    <text evidence="2">The sequence shown here is derived from an EMBL/GenBank/DDBJ whole genome shotgun (WGS) entry which is preliminary data.</text>
</comment>
<sequence length="184" mass="21074">MNDVINELEQHLLRLRPEYYAELQPPLPDATLNSLQQQYNVVLPADLLALYRWKNGQAADCYEAFAGNSMFLPLEEALDTAAELTSMIDLDFELKHWWHEQWIPILHNGGGDYTCYDLAGLFTGDQGQLIAFWHADKDRNVIAPDLERFIAALNIYYKSTDVTELDAYFEPVAIKGYPKRFNAG</sequence>
<accession>A0A2P8CX28</accession>
<reference evidence="2 3" key="1">
    <citation type="submission" date="2018-03" db="EMBL/GenBank/DDBJ databases">
        <title>Genomic Encyclopedia of Type Strains, Phase III (KMG-III): the genomes of soil and plant-associated and newly described type strains.</title>
        <authorList>
            <person name="Whitman W."/>
        </authorList>
    </citation>
    <scope>NUCLEOTIDE SEQUENCE [LARGE SCALE GENOMIC DNA]</scope>
    <source>
        <strain evidence="2 3">CGMCC 1.12700</strain>
    </source>
</reference>
<dbReference type="SUPFAM" id="SSF160631">
    <property type="entry name" value="SMI1/KNR4-like"/>
    <property type="match status" value="1"/>
</dbReference>
<gene>
    <name evidence="2" type="ORF">B0I18_11188</name>
</gene>
<dbReference type="EMBL" id="PYGD01000011">
    <property type="protein sequence ID" value="PSK89533.1"/>
    <property type="molecule type" value="Genomic_DNA"/>
</dbReference>
<dbReference type="InterPro" id="IPR051873">
    <property type="entry name" value="KNR4/SMI1_regulator"/>
</dbReference>
<evidence type="ECO:0000259" key="1">
    <source>
        <dbReference type="SMART" id="SM00860"/>
    </source>
</evidence>
<keyword evidence="3" id="KW-1185">Reference proteome</keyword>
<dbReference type="Gene3D" id="3.40.1580.10">
    <property type="entry name" value="SMI1/KNR4-like"/>
    <property type="match status" value="1"/>
</dbReference>
<dbReference type="Pfam" id="PF09346">
    <property type="entry name" value="SMI1_KNR4"/>
    <property type="match status" value="1"/>
</dbReference>
<dbReference type="PANTHER" id="PTHR47432">
    <property type="entry name" value="CELL WALL ASSEMBLY REGULATOR SMI1"/>
    <property type="match status" value="1"/>
</dbReference>
<dbReference type="RefSeq" id="WP_106524778.1">
    <property type="nucleotide sequence ID" value="NZ_PYGD01000011.1"/>
</dbReference>
<dbReference type="InterPro" id="IPR037883">
    <property type="entry name" value="Knr4/Smi1-like_sf"/>
</dbReference>